<feature type="signal peptide" evidence="1">
    <location>
        <begin position="1"/>
        <end position="26"/>
    </location>
</feature>
<gene>
    <name evidence="2" type="ORF">PENTCL1PPCAC_9644</name>
</gene>
<feature type="chain" id="PRO_5043831648" description="G protein-coupled receptor" evidence="1">
    <location>
        <begin position="27"/>
        <end position="91"/>
    </location>
</feature>
<accession>A0AAV5SX23</accession>
<organism evidence="2 3">
    <name type="scientific">Pristionchus entomophagus</name>
    <dbReference type="NCBI Taxonomy" id="358040"/>
    <lineage>
        <taxon>Eukaryota</taxon>
        <taxon>Metazoa</taxon>
        <taxon>Ecdysozoa</taxon>
        <taxon>Nematoda</taxon>
        <taxon>Chromadorea</taxon>
        <taxon>Rhabditida</taxon>
        <taxon>Rhabditina</taxon>
        <taxon>Diplogasteromorpha</taxon>
        <taxon>Diplogasteroidea</taxon>
        <taxon>Neodiplogasteridae</taxon>
        <taxon>Pristionchus</taxon>
    </lineage>
</organism>
<keyword evidence="1" id="KW-0732">Signal</keyword>
<evidence type="ECO:0000313" key="2">
    <source>
        <dbReference type="EMBL" id="GMS87469.1"/>
    </source>
</evidence>
<proteinExistence type="predicted"/>
<comment type="caution">
    <text evidence="2">The sequence shown here is derived from an EMBL/GenBank/DDBJ whole genome shotgun (WGS) entry which is preliminary data.</text>
</comment>
<sequence length="91" mass="9797">LSYTLSSNILCLITGLLFMIPATTWRASTHIAVEVRGRIRIVLEHIAEKCDSGGLVLLTVSFHTVGSAAENGGESIVFALGDCVWRSHSAR</sequence>
<protein>
    <recommendedName>
        <fullName evidence="4">G protein-coupled receptor</fullName>
    </recommendedName>
</protein>
<dbReference type="EMBL" id="BTSX01000003">
    <property type="protein sequence ID" value="GMS87469.1"/>
    <property type="molecule type" value="Genomic_DNA"/>
</dbReference>
<dbReference type="AlphaFoldDB" id="A0AAV5SX23"/>
<keyword evidence="3" id="KW-1185">Reference proteome</keyword>
<dbReference type="Proteomes" id="UP001432027">
    <property type="component" value="Unassembled WGS sequence"/>
</dbReference>
<reference evidence="2" key="1">
    <citation type="submission" date="2023-10" db="EMBL/GenBank/DDBJ databases">
        <title>Genome assembly of Pristionchus species.</title>
        <authorList>
            <person name="Yoshida K."/>
            <person name="Sommer R.J."/>
        </authorList>
    </citation>
    <scope>NUCLEOTIDE SEQUENCE</scope>
    <source>
        <strain evidence="2">RS0144</strain>
    </source>
</reference>
<evidence type="ECO:0000256" key="1">
    <source>
        <dbReference type="SAM" id="SignalP"/>
    </source>
</evidence>
<feature type="non-terminal residue" evidence="2">
    <location>
        <position position="91"/>
    </location>
</feature>
<evidence type="ECO:0008006" key="4">
    <source>
        <dbReference type="Google" id="ProtNLM"/>
    </source>
</evidence>
<feature type="non-terminal residue" evidence="2">
    <location>
        <position position="1"/>
    </location>
</feature>
<evidence type="ECO:0000313" key="3">
    <source>
        <dbReference type="Proteomes" id="UP001432027"/>
    </source>
</evidence>
<name>A0AAV5SX23_9BILA</name>